<dbReference type="KEGG" id="care:LT85_3297"/>
<dbReference type="STRING" id="279058.LT85_3297"/>
<dbReference type="HOGENOM" id="CLU_3042294_0_0_4"/>
<protein>
    <submittedName>
        <fullName evidence="1">Uncharacterized protein</fullName>
    </submittedName>
</protein>
<reference evidence="2" key="1">
    <citation type="journal article" date="2014" name="Soil Biol. Biochem.">
        <title>Structure and function of bacterial communities in ageing soils: Insights from the Mendocino ecological staircase.</title>
        <authorList>
            <person name="Uroz S."/>
            <person name="Tech J.J."/>
            <person name="Sawaya N.A."/>
            <person name="Frey-Klett P."/>
            <person name="Leveau J.H.J."/>
        </authorList>
    </citation>
    <scope>NUCLEOTIDE SEQUENCE [LARGE SCALE GENOMIC DNA]</scope>
    <source>
        <strain evidence="2">Cal35</strain>
    </source>
</reference>
<dbReference type="Gene3D" id="1.10.530.10">
    <property type="match status" value="1"/>
</dbReference>
<accession>A0A0A1FF90</accession>
<dbReference type="InterPro" id="IPR023346">
    <property type="entry name" value="Lysozyme-like_dom_sf"/>
</dbReference>
<dbReference type="EMBL" id="CP009962">
    <property type="protein sequence ID" value="AIY42455.1"/>
    <property type="molecule type" value="Genomic_DNA"/>
</dbReference>
<organism evidence="1 2">
    <name type="scientific">Collimonas arenae</name>
    <dbReference type="NCBI Taxonomy" id="279058"/>
    <lineage>
        <taxon>Bacteria</taxon>
        <taxon>Pseudomonadati</taxon>
        <taxon>Pseudomonadota</taxon>
        <taxon>Betaproteobacteria</taxon>
        <taxon>Burkholderiales</taxon>
        <taxon>Oxalobacteraceae</taxon>
        <taxon>Collimonas</taxon>
    </lineage>
</organism>
<evidence type="ECO:0000313" key="1">
    <source>
        <dbReference type="EMBL" id="AIY42455.1"/>
    </source>
</evidence>
<dbReference type="AlphaFoldDB" id="A0A0A1FF90"/>
<sequence length="54" mass="5747">MLVGRADELASNPERLGNVVYGGRLENGAEGTGDGYSFRERGLIQTTGRSNYAA</sequence>
<proteinExistence type="predicted"/>
<name>A0A0A1FF90_9BURK</name>
<dbReference type="Proteomes" id="UP000030302">
    <property type="component" value="Chromosome"/>
</dbReference>
<evidence type="ECO:0000313" key="2">
    <source>
        <dbReference type="Proteomes" id="UP000030302"/>
    </source>
</evidence>
<dbReference type="SUPFAM" id="SSF53955">
    <property type="entry name" value="Lysozyme-like"/>
    <property type="match status" value="1"/>
</dbReference>
<keyword evidence="2" id="KW-1185">Reference proteome</keyword>
<gene>
    <name evidence="1" type="ORF">LT85_3297</name>
</gene>